<accession>A0A7C9DKF3</accession>
<evidence type="ECO:0000256" key="12">
    <source>
        <dbReference type="SAM" id="MobiDB-lite"/>
    </source>
</evidence>
<evidence type="ECO:0000256" key="5">
    <source>
        <dbReference type="ARBA" id="ARBA00022670"/>
    </source>
</evidence>
<keyword evidence="10" id="KW-0482">Metalloprotease</keyword>
<dbReference type="Pfam" id="PF02163">
    <property type="entry name" value="Peptidase_M50"/>
    <property type="match status" value="1"/>
</dbReference>
<evidence type="ECO:0000259" key="14">
    <source>
        <dbReference type="Pfam" id="PF02163"/>
    </source>
</evidence>
<feature type="transmembrane region" description="Helical" evidence="13">
    <location>
        <begin position="297"/>
        <end position="317"/>
    </location>
</feature>
<dbReference type="CDD" id="cd06160">
    <property type="entry name" value="S2P-M50_like_2"/>
    <property type="match status" value="1"/>
</dbReference>
<dbReference type="InterPro" id="IPR008915">
    <property type="entry name" value="Peptidase_M50"/>
</dbReference>
<feature type="transmembrane region" description="Helical" evidence="13">
    <location>
        <begin position="257"/>
        <end position="276"/>
    </location>
</feature>
<evidence type="ECO:0000256" key="8">
    <source>
        <dbReference type="ARBA" id="ARBA00022946"/>
    </source>
</evidence>
<reference evidence="15" key="1">
    <citation type="journal article" date="2013" name="J. Plant Res.">
        <title>Effect of fungi and light on seed germination of three Opuntia species from semiarid lands of central Mexico.</title>
        <authorList>
            <person name="Delgado-Sanchez P."/>
            <person name="Jimenez-Bremont J.F."/>
            <person name="Guerrero-Gonzalez Mde L."/>
            <person name="Flores J."/>
        </authorList>
    </citation>
    <scope>NUCLEOTIDE SEQUENCE</scope>
    <source>
        <tissue evidence="15">Cladode</tissue>
    </source>
</reference>
<evidence type="ECO:0000256" key="3">
    <source>
        <dbReference type="ARBA" id="ARBA00022528"/>
    </source>
</evidence>
<reference evidence="15" key="2">
    <citation type="submission" date="2020-07" db="EMBL/GenBank/DDBJ databases">
        <authorList>
            <person name="Vera ALvarez R."/>
            <person name="Arias-Moreno D.M."/>
            <person name="Jimenez-Jacinto V."/>
            <person name="Jimenez-Bremont J.F."/>
            <person name="Swaminathan K."/>
            <person name="Moose S.P."/>
            <person name="Guerrero-Gonzalez M.L."/>
            <person name="Marino-Ramirez L."/>
            <person name="Landsman D."/>
            <person name="Rodriguez-Kessler M."/>
            <person name="Delgado-Sanchez P."/>
        </authorList>
    </citation>
    <scope>NUCLEOTIDE SEQUENCE</scope>
    <source>
        <tissue evidence="15">Cladode</tissue>
    </source>
</reference>
<evidence type="ECO:0000256" key="4">
    <source>
        <dbReference type="ARBA" id="ARBA00022640"/>
    </source>
</evidence>
<feature type="transmembrane region" description="Helical" evidence="13">
    <location>
        <begin position="329"/>
        <end position="346"/>
    </location>
</feature>
<keyword evidence="4" id="KW-0934">Plastid</keyword>
<name>A0A7C9DKF3_OPUST</name>
<evidence type="ECO:0000256" key="13">
    <source>
        <dbReference type="SAM" id="Phobius"/>
    </source>
</evidence>
<feature type="transmembrane region" description="Helical" evidence="13">
    <location>
        <begin position="358"/>
        <end position="380"/>
    </location>
</feature>
<evidence type="ECO:0000256" key="6">
    <source>
        <dbReference type="ARBA" id="ARBA00022692"/>
    </source>
</evidence>
<comment type="subcellular location">
    <subcellularLocation>
        <location evidence="1">Plastid</location>
        <location evidence="1">Chloroplast membrane</location>
        <topology evidence="1">Multi-pass membrane protein</topology>
    </subcellularLocation>
</comment>
<dbReference type="AlphaFoldDB" id="A0A7C9DKF3"/>
<feature type="region of interest" description="Disordered" evidence="12">
    <location>
        <begin position="67"/>
        <end position="102"/>
    </location>
</feature>
<dbReference type="GO" id="GO:0008237">
    <property type="term" value="F:metallopeptidase activity"/>
    <property type="evidence" value="ECO:0007669"/>
    <property type="project" value="UniProtKB-KW"/>
</dbReference>
<protein>
    <recommendedName>
        <fullName evidence="14">Peptidase M50 domain-containing protein</fullName>
    </recommendedName>
</protein>
<evidence type="ECO:0000256" key="7">
    <source>
        <dbReference type="ARBA" id="ARBA00022801"/>
    </source>
</evidence>
<evidence type="ECO:0000313" key="15">
    <source>
        <dbReference type="EMBL" id="MBA4644982.1"/>
    </source>
</evidence>
<keyword evidence="7" id="KW-0378">Hydrolase</keyword>
<keyword evidence="9 13" id="KW-1133">Transmembrane helix</keyword>
<feature type="compositionally biased region" description="Basic and acidic residues" evidence="12">
    <location>
        <begin position="80"/>
        <end position="90"/>
    </location>
</feature>
<feature type="transmembrane region" description="Helical" evidence="13">
    <location>
        <begin position="512"/>
        <end position="531"/>
    </location>
</feature>
<evidence type="ECO:0000256" key="1">
    <source>
        <dbReference type="ARBA" id="ARBA00004508"/>
    </source>
</evidence>
<evidence type="ECO:0000256" key="9">
    <source>
        <dbReference type="ARBA" id="ARBA00022989"/>
    </source>
</evidence>
<dbReference type="PANTHER" id="PTHR31412">
    <property type="entry name" value="ZINC METALLOPROTEASE EGY1"/>
    <property type="match status" value="1"/>
</dbReference>
<keyword evidence="11 13" id="KW-0472">Membrane</keyword>
<keyword evidence="8" id="KW-0809">Transit peptide</keyword>
<comment type="similarity">
    <text evidence="2">Belongs to the peptidase M50B family.</text>
</comment>
<keyword evidence="5" id="KW-0645">Protease</keyword>
<keyword evidence="3" id="KW-0150">Chloroplast</keyword>
<proteinExistence type="inferred from homology"/>
<dbReference type="PANTHER" id="PTHR31412:SF5">
    <property type="entry name" value="ZINC METALLOPROTEASE EGY2, CHLOROPLASTIC-RELATED"/>
    <property type="match status" value="1"/>
</dbReference>
<dbReference type="GO" id="GO:0031969">
    <property type="term" value="C:chloroplast membrane"/>
    <property type="evidence" value="ECO:0007669"/>
    <property type="project" value="UniProtKB-SubCell"/>
</dbReference>
<organism evidence="15">
    <name type="scientific">Opuntia streptacantha</name>
    <name type="common">Prickly pear cactus</name>
    <name type="synonym">Opuntia cardona</name>
    <dbReference type="NCBI Taxonomy" id="393608"/>
    <lineage>
        <taxon>Eukaryota</taxon>
        <taxon>Viridiplantae</taxon>
        <taxon>Streptophyta</taxon>
        <taxon>Embryophyta</taxon>
        <taxon>Tracheophyta</taxon>
        <taxon>Spermatophyta</taxon>
        <taxon>Magnoliopsida</taxon>
        <taxon>eudicotyledons</taxon>
        <taxon>Gunneridae</taxon>
        <taxon>Pentapetalae</taxon>
        <taxon>Caryophyllales</taxon>
        <taxon>Cactineae</taxon>
        <taxon>Cactaceae</taxon>
        <taxon>Opuntioideae</taxon>
        <taxon>Opuntia</taxon>
    </lineage>
</organism>
<evidence type="ECO:0000256" key="10">
    <source>
        <dbReference type="ARBA" id="ARBA00023049"/>
    </source>
</evidence>
<dbReference type="InterPro" id="IPR044838">
    <property type="entry name" value="EGY1-like"/>
</dbReference>
<keyword evidence="6 13" id="KW-0812">Transmembrane</keyword>
<sequence length="540" mass="59066">MSLPAAAFRCNSFHLLQSHYTFQYVLSFHPLIAAPTFNYRRKFGPYPLRLLRVSRLGDSRKLDVVCRAGETETEPEDNEDKEKEGHESGEKTSFAGSNVHNDLPLNQEELVSTKVLNSDADTVANSNESEIDGQATMQDPENVEVASGSPLPGLKPQLLDESVRIPKETIDILRDQVFGYDTFFVTGQEPYEGGLLFKGNLRGVPDRTYEKISKRMEDRFGDQYKLFLLINPEDDKPVAVVVPRRTLQPETTAVPEWFAAGAFGLVTVFTLLLRNVPALQSNLLSSFDNLDQLMNGVPGALVTALILAVHELGHYLAAKECGVKLGVPYFVPSWQIGSFGAITRIVNIVPKREDLLKVAAAGPLAGYTLGLLLFLLGFIVPPSDGLGIVVDASIFHESFLAGGIAKLILGDVLKEGQAISINPLVLWAWAGLLINAINSIPAGELDGGRIAFALWGRKASARLTALSIVLLGLSSLFSDVAFYWAILIFFLQRGPIAPLSEEITEPDQKYQAFGIAVLLLGLLICLPYPFAFTNEAMTTF</sequence>
<evidence type="ECO:0000256" key="2">
    <source>
        <dbReference type="ARBA" id="ARBA00007931"/>
    </source>
</evidence>
<evidence type="ECO:0000256" key="11">
    <source>
        <dbReference type="ARBA" id="ARBA00023136"/>
    </source>
</evidence>
<feature type="transmembrane region" description="Helical" evidence="13">
    <location>
        <begin position="463"/>
        <end position="491"/>
    </location>
</feature>
<feature type="domain" description="Peptidase M50" evidence="14">
    <location>
        <begin position="300"/>
        <end position="462"/>
    </location>
</feature>
<dbReference type="GO" id="GO:0006508">
    <property type="term" value="P:proteolysis"/>
    <property type="evidence" value="ECO:0007669"/>
    <property type="project" value="UniProtKB-KW"/>
</dbReference>
<dbReference type="EMBL" id="GISG01140627">
    <property type="protein sequence ID" value="MBA4644982.1"/>
    <property type="molecule type" value="Transcribed_RNA"/>
</dbReference>